<evidence type="ECO:0000313" key="3">
    <source>
        <dbReference type="Proteomes" id="UP000319619"/>
    </source>
</evidence>
<dbReference type="Gene3D" id="3.40.190.10">
    <property type="entry name" value="Periplasmic binding protein-like II"/>
    <property type="match status" value="1"/>
</dbReference>
<reference evidence="2 3" key="1">
    <citation type="submission" date="2017-06" db="EMBL/GenBank/DDBJ databases">
        <title>Novel microbial phyla capable of carbon fixation and sulfur reduction in deep-sea sediments.</title>
        <authorList>
            <person name="Huang J."/>
            <person name="Baker B."/>
            <person name="Wang Y."/>
        </authorList>
    </citation>
    <scope>NUCLEOTIDE SEQUENCE [LARGE SCALE GENOMIC DNA]</scope>
    <source>
        <strain evidence="2">B3_LCP</strain>
    </source>
</reference>
<dbReference type="AlphaFoldDB" id="A0A532V1W1"/>
<evidence type="ECO:0000256" key="1">
    <source>
        <dbReference type="SAM" id="SignalP"/>
    </source>
</evidence>
<feature type="chain" id="PRO_5022168195" evidence="1">
    <location>
        <begin position="25"/>
        <end position="241"/>
    </location>
</feature>
<evidence type="ECO:0000313" key="2">
    <source>
        <dbReference type="EMBL" id="TKJ41158.1"/>
    </source>
</evidence>
<keyword evidence="1" id="KW-0732">Signal</keyword>
<sequence length="241" mass="27073">MKYGRNTYSKLACMVCIMSVLAFSCCKRGGRKPETELQIAHQANSPMAQQLIGVLMHTDVLKQNNLQAAFNHIQGGITADILILSDTEAIEHLIREPGWVIVSRFANDRNEDSLTQSLVLVSQSFLASSEGAVIGFLQALMDGWFYLAQNPKLAAEWYTADGDRMPGLQELNLYASFEPNYRAMMKGHVSLNLSNKDRGNLQRKADHILGGDNSGFGQRIDMDYLRKAEREWWAVPDQYPE</sequence>
<dbReference type="PROSITE" id="PS51257">
    <property type="entry name" value="PROKAR_LIPOPROTEIN"/>
    <property type="match status" value="1"/>
</dbReference>
<feature type="signal peptide" evidence="1">
    <location>
        <begin position="1"/>
        <end position="24"/>
    </location>
</feature>
<dbReference type="Proteomes" id="UP000319619">
    <property type="component" value="Unassembled WGS sequence"/>
</dbReference>
<protein>
    <submittedName>
        <fullName evidence="2">Uncharacterized protein</fullName>
    </submittedName>
</protein>
<name>A0A532V1W1_UNCL8</name>
<dbReference type="EMBL" id="NJBN01000003">
    <property type="protein sequence ID" value="TKJ41158.1"/>
    <property type="molecule type" value="Genomic_DNA"/>
</dbReference>
<accession>A0A532V1W1</accession>
<proteinExistence type="predicted"/>
<gene>
    <name evidence="2" type="ORF">CEE37_05685</name>
</gene>
<comment type="caution">
    <text evidence="2">The sequence shown here is derived from an EMBL/GenBank/DDBJ whole genome shotgun (WGS) entry which is preliminary data.</text>
</comment>
<organism evidence="2 3">
    <name type="scientific">candidate division LCP-89 bacterium B3_LCP</name>
    <dbReference type="NCBI Taxonomy" id="2012998"/>
    <lineage>
        <taxon>Bacteria</taxon>
        <taxon>Pseudomonadati</taxon>
        <taxon>Bacteria division LCP-89</taxon>
    </lineage>
</organism>